<protein>
    <submittedName>
        <fullName evidence="1">Uncharacterized protein</fullName>
    </submittedName>
</protein>
<accession>A0A0J6F3J0</accession>
<reference evidence="1 2" key="1">
    <citation type="submission" date="2007-06" db="EMBL/GenBank/DDBJ databases">
        <title>The Genome Sequence of Coccidioides posadasii RMSCC_3488.</title>
        <authorList>
            <consortium name="Coccidioides Genome Resources Consortium"/>
            <consortium name="The Broad Institute Genome Sequencing Platform"/>
            <person name="Henn M.R."/>
            <person name="Sykes S."/>
            <person name="Young S."/>
            <person name="Jaffe D."/>
            <person name="Berlin A."/>
            <person name="Alvarez P."/>
            <person name="Butler J."/>
            <person name="Gnerre S."/>
            <person name="Grabherr M."/>
            <person name="Mauceli E."/>
            <person name="Brockman W."/>
            <person name="Kodira C."/>
            <person name="Alvarado L."/>
            <person name="Zeng Q."/>
            <person name="Crawford M."/>
            <person name="Antoine C."/>
            <person name="Devon K."/>
            <person name="Galgiani J."/>
            <person name="Orsborn K."/>
            <person name="Lewis M.L."/>
            <person name="Nusbaum C."/>
            <person name="Galagan J."/>
            <person name="Birren B."/>
        </authorList>
    </citation>
    <scope>NUCLEOTIDE SEQUENCE [LARGE SCALE GENOMIC DNA]</scope>
    <source>
        <strain evidence="1 2">RMSCC 3488</strain>
    </source>
</reference>
<evidence type="ECO:0000313" key="1">
    <source>
        <dbReference type="EMBL" id="KMM64678.1"/>
    </source>
</evidence>
<name>A0A0J6F3J0_COCPO</name>
<proteinExistence type="predicted"/>
<sequence length="123" mass="13540">MRPSGQVPRTQQRVVRTQIVSPDSQGYGCSGDVRFIKTLGSPSPDFKPETTFILALQYTVHFSVLGQLPAGLDLVPTPRTGSTFWYRTAHASLAPLRRHSSPRSSIRPTTLPLNSFWLACTVA</sequence>
<dbReference type="AlphaFoldDB" id="A0A0J6F3J0"/>
<gene>
    <name evidence="1" type="ORF">CPAG_01030</name>
</gene>
<reference evidence="2" key="2">
    <citation type="journal article" date="2009" name="Genome Res.">
        <title>Comparative genomic analyses of the human fungal pathogens Coccidioides and their relatives.</title>
        <authorList>
            <person name="Sharpton T.J."/>
            <person name="Stajich J.E."/>
            <person name="Rounsley S.D."/>
            <person name="Gardner M.J."/>
            <person name="Wortman J.R."/>
            <person name="Jordar V.S."/>
            <person name="Maiti R."/>
            <person name="Kodira C.D."/>
            <person name="Neafsey D.E."/>
            <person name="Zeng Q."/>
            <person name="Hung C.-Y."/>
            <person name="McMahan C."/>
            <person name="Muszewska A."/>
            <person name="Grynberg M."/>
            <person name="Mandel M.A."/>
            <person name="Kellner E.M."/>
            <person name="Barker B.M."/>
            <person name="Galgiani J.N."/>
            <person name="Orbach M.J."/>
            <person name="Kirkland T.N."/>
            <person name="Cole G.T."/>
            <person name="Henn M.R."/>
            <person name="Birren B.W."/>
            <person name="Taylor J.W."/>
        </authorList>
    </citation>
    <scope>NUCLEOTIDE SEQUENCE [LARGE SCALE GENOMIC DNA]</scope>
    <source>
        <strain evidence="2">RMSCC 3488</strain>
    </source>
</reference>
<dbReference type="Proteomes" id="UP000054567">
    <property type="component" value="Unassembled WGS sequence"/>
</dbReference>
<dbReference type="EMBL" id="DS268109">
    <property type="protein sequence ID" value="KMM64678.1"/>
    <property type="molecule type" value="Genomic_DNA"/>
</dbReference>
<reference evidence="2" key="3">
    <citation type="journal article" date="2010" name="Genome Res.">
        <title>Population genomic sequencing of Coccidioides fungi reveals recent hybridization and transposon control.</title>
        <authorList>
            <person name="Neafsey D.E."/>
            <person name="Barker B.M."/>
            <person name="Sharpton T.J."/>
            <person name="Stajich J.E."/>
            <person name="Park D.J."/>
            <person name="Whiston E."/>
            <person name="Hung C.-Y."/>
            <person name="McMahan C."/>
            <person name="White J."/>
            <person name="Sykes S."/>
            <person name="Heiman D."/>
            <person name="Young S."/>
            <person name="Zeng Q."/>
            <person name="Abouelleil A."/>
            <person name="Aftuck L."/>
            <person name="Bessette D."/>
            <person name="Brown A."/>
            <person name="FitzGerald M."/>
            <person name="Lui A."/>
            <person name="Macdonald J.P."/>
            <person name="Priest M."/>
            <person name="Orbach M.J."/>
            <person name="Galgiani J.N."/>
            <person name="Kirkland T.N."/>
            <person name="Cole G.T."/>
            <person name="Birren B.W."/>
            <person name="Henn M.R."/>
            <person name="Taylor J.W."/>
            <person name="Rounsley S.D."/>
        </authorList>
    </citation>
    <scope>NUCLEOTIDE SEQUENCE [LARGE SCALE GENOMIC DNA]</scope>
    <source>
        <strain evidence="2">RMSCC 3488</strain>
    </source>
</reference>
<dbReference type="VEuPathDB" id="FungiDB:CPAG_01030"/>
<organism evidence="1 2">
    <name type="scientific">Coccidioides posadasii RMSCC 3488</name>
    <dbReference type="NCBI Taxonomy" id="454284"/>
    <lineage>
        <taxon>Eukaryota</taxon>
        <taxon>Fungi</taxon>
        <taxon>Dikarya</taxon>
        <taxon>Ascomycota</taxon>
        <taxon>Pezizomycotina</taxon>
        <taxon>Eurotiomycetes</taxon>
        <taxon>Eurotiomycetidae</taxon>
        <taxon>Onygenales</taxon>
        <taxon>Onygenaceae</taxon>
        <taxon>Coccidioides</taxon>
    </lineage>
</organism>
<evidence type="ECO:0000313" key="2">
    <source>
        <dbReference type="Proteomes" id="UP000054567"/>
    </source>
</evidence>